<dbReference type="Pfam" id="PF13442">
    <property type="entry name" value="Cytochrome_CBB3"/>
    <property type="match status" value="1"/>
</dbReference>
<feature type="transmembrane region" description="Helical" evidence="7">
    <location>
        <begin position="16"/>
        <end position="38"/>
    </location>
</feature>
<dbReference type="InterPro" id="IPR009056">
    <property type="entry name" value="Cyt_c-like_dom"/>
</dbReference>
<proteinExistence type="predicted"/>
<dbReference type="PROSITE" id="PS51007">
    <property type="entry name" value="CYTC"/>
    <property type="match status" value="1"/>
</dbReference>
<keyword evidence="7" id="KW-0472">Membrane</keyword>
<evidence type="ECO:0000256" key="2">
    <source>
        <dbReference type="ARBA" id="ARBA00022617"/>
    </source>
</evidence>
<dbReference type="PANTHER" id="PTHR37823">
    <property type="entry name" value="CYTOCHROME C-553-LIKE"/>
    <property type="match status" value="1"/>
</dbReference>
<dbReference type="EMBL" id="CP032152">
    <property type="protein sequence ID" value="QLL29550.1"/>
    <property type="molecule type" value="Genomic_DNA"/>
</dbReference>
<evidence type="ECO:0000256" key="3">
    <source>
        <dbReference type="ARBA" id="ARBA00022723"/>
    </source>
</evidence>
<keyword evidence="4" id="KW-0249">Electron transport</keyword>
<dbReference type="Gene3D" id="1.10.760.10">
    <property type="entry name" value="Cytochrome c-like domain"/>
    <property type="match status" value="1"/>
</dbReference>
<reference evidence="10" key="1">
    <citation type="submission" date="2018-09" db="EMBL/GenBank/DDBJ databases">
        <title>Complete genome sequence of thermophilic cyanobacteria strain Thermosynechococcus elongatus PKUAC-SCTE542.</title>
        <authorList>
            <person name="Liang Y."/>
            <person name="Tang J."/>
            <person name="Daroch M."/>
        </authorList>
    </citation>
    <scope>NUCLEOTIDE SEQUENCE [LARGE SCALE GENOMIC DNA]</scope>
    <source>
        <strain evidence="10">E542</strain>
    </source>
</reference>
<keyword evidence="2 6" id="KW-0349">Heme</keyword>
<keyword evidence="7" id="KW-1133">Transmembrane helix</keyword>
<evidence type="ECO:0000313" key="10">
    <source>
        <dbReference type="Proteomes" id="UP000261812"/>
    </source>
</evidence>
<keyword evidence="10" id="KW-1185">Reference proteome</keyword>
<keyword evidence="7" id="KW-0812">Transmembrane</keyword>
<evidence type="ECO:0000256" key="1">
    <source>
        <dbReference type="ARBA" id="ARBA00022448"/>
    </source>
</evidence>
<feature type="domain" description="Cytochrome c" evidence="8">
    <location>
        <begin position="51"/>
        <end position="124"/>
    </location>
</feature>
<dbReference type="GO" id="GO:0009055">
    <property type="term" value="F:electron transfer activity"/>
    <property type="evidence" value="ECO:0007669"/>
    <property type="project" value="InterPro"/>
</dbReference>
<keyword evidence="3 6" id="KW-0479">Metal-binding</keyword>
<dbReference type="PANTHER" id="PTHR37823:SF1">
    <property type="entry name" value="CYTOCHROME C-553-LIKE"/>
    <property type="match status" value="1"/>
</dbReference>
<gene>
    <name evidence="9" type="ORF">D3A95_12385</name>
</gene>
<keyword evidence="5 6" id="KW-0408">Iron</keyword>
<dbReference type="SUPFAM" id="SSF46626">
    <property type="entry name" value="Cytochrome c"/>
    <property type="match status" value="1"/>
</dbReference>
<evidence type="ECO:0000256" key="4">
    <source>
        <dbReference type="ARBA" id="ARBA00022982"/>
    </source>
</evidence>
<protein>
    <submittedName>
        <fullName evidence="9">Cytochrome c</fullName>
    </submittedName>
</protein>
<dbReference type="InterPro" id="IPR051811">
    <property type="entry name" value="Cytochrome_c550/c551-like"/>
</dbReference>
<keyword evidence="1" id="KW-0813">Transport</keyword>
<dbReference type="RefSeq" id="WP_181495264.1">
    <property type="nucleotide sequence ID" value="NZ_CP032152.1"/>
</dbReference>
<dbReference type="AlphaFoldDB" id="A0A7D6IQD0"/>
<name>A0A7D6IQD0_9CYAN</name>
<evidence type="ECO:0000256" key="7">
    <source>
        <dbReference type="SAM" id="Phobius"/>
    </source>
</evidence>
<accession>A0A7D6IQD0</accession>
<dbReference type="KEGG" id="tsq:D3A95_12385"/>
<dbReference type="Proteomes" id="UP000261812">
    <property type="component" value="Chromosome"/>
</dbReference>
<evidence type="ECO:0000256" key="5">
    <source>
        <dbReference type="ARBA" id="ARBA00023004"/>
    </source>
</evidence>
<dbReference type="GO" id="GO:0020037">
    <property type="term" value="F:heme binding"/>
    <property type="evidence" value="ECO:0007669"/>
    <property type="project" value="InterPro"/>
</dbReference>
<evidence type="ECO:0000256" key="6">
    <source>
        <dbReference type="PROSITE-ProRule" id="PRU00433"/>
    </source>
</evidence>
<dbReference type="GO" id="GO:0046872">
    <property type="term" value="F:metal ion binding"/>
    <property type="evidence" value="ECO:0007669"/>
    <property type="project" value="UniProtKB-KW"/>
</dbReference>
<evidence type="ECO:0000259" key="8">
    <source>
        <dbReference type="PROSITE" id="PS51007"/>
    </source>
</evidence>
<sequence>MSFINTVGAKSTAWRWLLPVLVVLVVGGGWGVSLLLPLRDPYIQSVRAAVGDPSRGEQIFILNCAGCHGLDGRGEVGPSLVQISHRRSQTKLIQQIISGNTPPMPKFQAQPQDMADLLSYLKTL</sequence>
<dbReference type="InterPro" id="IPR036909">
    <property type="entry name" value="Cyt_c-like_dom_sf"/>
</dbReference>
<organism evidence="9 10">
    <name type="scientific">Thermosynechococcus sichuanensis E542</name>
    <dbReference type="NCBI Taxonomy" id="2016101"/>
    <lineage>
        <taxon>Bacteria</taxon>
        <taxon>Bacillati</taxon>
        <taxon>Cyanobacteriota</taxon>
        <taxon>Cyanophyceae</taxon>
        <taxon>Acaryochloridales</taxon>
        <taxon>Thermosynechococcaceae</taxon>
        <taxon>Thermosynechococcus</taxon>
        <taxon>Thermosynechococcus sichuanensis</taxon>
    </lineage>
</organism>
<evidence type="ECO:0000313" key="9">
    <source>
        <dbReference type="EMBL" id="QLL29550.1"/>
    </source>
</evidence>